<feature type="transmembrane region" description="Helical" evidence="6">
    <location>
        <begin position="149"/>
        <end position="166"/>
    </location>
</feature>
<sequence>MKSKKIGMIQIHIAVFLFGLSGLFGKLLTIPASAIVFGRTFFAFLALSVFLILSKNSIKTKSGKDLIILILLGILLAVHWISFFHAIQISTVAVGLLTFSTFPLFVTFMEPVFFKEKLRLFDILTAVSVFFGLFLVVPDLNFNNNITRGALWGIFSGFTFAILSLLNRKYAASYSATVIAFYQNLIAALFLLPFFLSENLIITQRDYVLLAFLGIFCTALAHGLFINSLVHIKTQLAGIITGLEPLYGIIFAFLFLNEIPGLRTISGGIIILGSILLATIKTYRK</sequence>
<organism evidence="8 9">
    <name type="scientific">Desulfonema limicola</name>
    <dbReference type="NCBI Taxonomy" id="45656"/>
    <lineage>
        <taxon>Bacteria</taxon>
        <taxon>Pseudomonadati</taxon>
        <taxon>Thermodesulfobacteriota</taxon>
        <taxon>Desulfobacteria</taxon>
        <taxon>Desulfobacterales</taxon>
        <taxon>Desulfococcaceae</taxon>
        <taxon>Desulfonema</taxon>
    </lineage>
</organism>
<dbReference type="EMBL" id="CP061799">
    <property type="protein sequence ID" value="QTA79173.1"/>
    <property type="molecule type" value="Genomic_DNA"/>
</dbReference>
<feature type="transmembrane region" description="Helical" evidence="6">
    <location>
        <begin position="178"/>
        <end position="196"/>
    </location>
</feature>
<dbReference type="InterPro" id="IPR000620">
    <property type="entry name" value="EamA_dom"/>
</dbReference>
<feature type="transmembrane region" description="Helical" evidence="6">
    <location>
        <begin position="236"/>
        <end position="256"/>
    </location>
</feature>
<feature type="domain" description="EamA" evidence="7">
    <location>
        <begin position="148"/>
        <end position="279"/>
    </location>
</feature>
<evidence type="ECO:0000313" key="8">
    <source>
        <dbReference type="EMBL" id="QTA79173.1"/>
    </source>
</evidence>
<gene>
    <name evidence="8" type="primary">eamA</name>
    <name evidence="8" type="ORF">dnl_14270</name>
</gene>
<dbReference type="InterPro" id="IPR037185">
    <property type="entry name" value="EmrE-like"/>
</dbReference>
<dbReference type="RefSeq" id="WP_207690949.1">
    <property type="nucleotide sequence ID" value="NZ_CP061799.1"/>
</dbReference>
<proteinExistence type="predicted"/>
<feature type="transmembrane region" description="Helical" evidence="6">
    <location>
        <begin position="7"/>
        <end position="28"/>
    </location>
</feature>
<evidence type="ECO:0000256" key="2">
    <source>
        <dbReference type="ARBA" id="ARBA00022475"/>
    </source>
</evidence>
<dbReference type="PANTHER" id="PTHR42920">
    <property type="entry name" value="OS03G0707200 PROTEIN-RELATED"/>
    <property type="match status" value="1"/>
</dbReference>
<protein>
    <submittedName>
        <fullName evidence="8">Amino-acid metabolite efflux pump</fullName>
    </submittedName>
</protein>
<keyword evidence="4 6" id="KW-1133">Transmembrane helix</keyword>
<accession>A0A975B5J7</accession>
<keyword evidence="5 6" id="KW-0472">Membrane</keyword>
<name>A0A975B5J7_9BACT</name>
<evidence type="ECO:0000256" key="4">
    <source>
        <dbReference type="ARBA" id="ARBA00022989"/>
    </source>
</evidence>
<feature type="domain" description="EamA" evidence="7">
    <location>
        <begin position="6"/>
        <end position="137"/>
    </location>
</feature>
<feature type="transmembrane region" description="Helical" evidence="6">
    <location>
        <begin position="262"/>
        <end position="280"/>
    </location>
</feature>
<keyword evidence="3 6" id="KW-0812">Transmembrane</keyword>
<dbReference type="Proteomes" id="UP000663720">
    <property type="component" value="Chromosome"/>
</dbReference>
<feature type="transmembrane region" description="Helical" evidence="6">
    <location>
        <begin position="34"/>
        <end position="54"/>
    </location>
</feature>
<dbReference type="InterPro" id="IPR051258">
    <property type="entry name" value="Diverse_Substrate_Transporter"/>
</dbReference>
<evidence type="ECO:0000256" key="5">
    <source>
        <dbReference type="ARBA" id="ARBA00023136"/>
    </source>
</evidence>
<keyword evidence="2" id="KW-1003">Cell membrane</keyword>
<dbReference type="PANTHER" id="PTHR42920:SF5">
    <property type="entry name" value="EAMA DOMAIN-CONTAINING PROTEIN"/>
    <property type="match status" value="1"/>
</dbReference>
<evidence type="ECO:0000259" key="7">
    <source>
        <dbReference type="Pfam" id="PF00892"/>
    </source>
</evidence>
<dbReference type="Pfam" id="PF00892">
    <property type="entry name" value="EamA"/>
    <property type="match status" value="2"/>
</dbReference>
<reference evidence="8" key="1">
    <citation type="journal article" date="2021" name="Microb. Physiol.">
        <title>Proteogenomic Insights into the Physiology of Marine, Sulfate-Reducing, Filamentous Desulfonema limicola and Desulfonema magnum.</title>
        <authorList>
            <person name="Schnaars V."/>
            <person name="Wohlbrand L."/>
            <person name="Scheve S."/>
            <person name="Hinrichs C."/>
            <person name="Reinhardt R."/>
            <person name="Rabus R."/>
        </authorList>
    </citation>
    <scope>NUCLEOTIDE SEQUENCE</scope>
    <source>
        <strain evidence="8">5ac10</strain>
    </source>
</reference>
<feature type="transmembrane region" description="Helical" evidence="6">
    <location>
        <begin position="208"/>
        <end position="229"/>
    </location>
</feature>
<feature type="transmembrane region" description="Helical" evidence="6">
    <location>
        <begin position="89"/>
        <end position="108"/>
    </location>
</feature>
<dbReference type="SUPFAM" id="SSF103481">
    <property type="entry name" value="Multidrug resistance efflux transporter EmrE"/>
    <property type="match status" value="2"/>
</dbReference>
<evidence type="ECO:0000256" key="1">
    <source>
        <dbReference type="ARBA" id="ARBA00004651"/>
    </source>
</evidence>
<evidence type="ECO:0000256" key="6">
    <source>
        <dbReference type="SAM" id="Phobius"/>
    </source>
</evidence>
<feature type="transmembrane region" description="Helical" evidence="6">
    <location>
        <begin position="66"/>
        <end position="83"/>
    </location>
</feature>
<dbReference type="KEGG" id="dli:dnl_14270"/>
<dbReference type="AlphaFoldDB" id="A0A975B5J7"/>
<evidence type="ECO:0000313" key="9">
    <source>
        <dbReference type="Proteomes" id="UP000663720"/>
    </source>
</evidence>
<keyword evidence="9" id="KW-1185">Reference proteome</keyword>
<evidence type="ECO:0000256" key="3">
    <source>
        <dbReference type="ARBA" id="ARBA00022692"/>
    </source>
</evidence>
<feature type="transmembrane region" description="Helical" evidence="6">
    <location>
        <begin position="120"/>
        <end position="137"/>
    </location>
</feature>
<dbReference type="GO" id="GO:0005886">
    <property type="term" value="C:plasma membrane"/>
    <property type="evidence" value="ECO:0007669"/>
    <property type="project" value="UniProtKB-SubCell"/>
</dbReference>
<comment type="subcellular location">
    <subcellularLocation>
        <location evidence="1">Cell membrane</location>
        <topology evidence="1">Multi-pass membrane protein</topology>
    </subcellularLocation>
</comment>